<keyword evidence="4" id="KW-0804">Transcription</keyword>
<dbReference type="Proteomes" id="UP000287651">
    <property type="component" value="Unassembled WGS sequence"/>
</dbReference>
<protein>
    <recommendedName>
        <fullName evidence="6">AP2/ERF domain-containing protein</fullName>
    </recommendedName>
</protein>
<dbReference type="GO" id="GO:0005634">
    <property type="term" value="C:nucleus"/>
    <property type="evidence" value="ECO:0007669"/>
    <property type="project" value="UniProtKB-SubCell"/>
</dbReference>
<dbReference type="PRINTS" id="PR00367">
    <property type="entry name" value="ETHRSPELEMNT"/>
</dbReference>
<dbReference type="SMART" id="SM00380">
    <property type="entry name" value="AP2"/>
    <property type="match status" value="1"/>
</dbReference>
<keyword evidence="3" id="KW-0238">DNA-binding</keyword>
<dbReference type="SUPFAM" id="SSF54171">
    <property type="entry name" value="DNA-binding domain"/>
    <property type="match status" value="1"/>
</dbReference>
<dbReference type="GO" id="GO:0003677">
    <property type="term" value="F:DNA binding"/>
    <property type="evidence" value="ECO:0007669"/>
    <property type="project" value="UniProtKB-KW"/>
</dbReference>
<proteinExistence type="predicted"/>
<evidence type="ECO:0000313" key="8">
    <source>
        <dbReference type="Proteomes" id="UP000287651"/>
    </source>
</evidence>
<evidence type="ECO:0000256" key="5">
    <source>
        <dbReference type="ARBA" id="ARBA00023242"/>
    </source>
</evidence>
<evidence type="ECO:0000256" key="4">
    <source>
        <dbReference type="ARBA" id="ARBA00023163"/>
    </source>
</evidence>
<dbReference type="InterPro" id="IPR036955">
    <property type="entry name" value="AP2/ERF_dom_sf"/>
</dbReference>
<reference evidence="7 8" key="1">
    <citation type="journal article" date="2014" name="Agronomy (Basel)">
        <title>A Draft Genome Sequence for Ensete ventricosum, the Drought-Tolerant Tree Against Hunger.</title>
        <authorList>
            <person name="Harrison J."/>
            <person name="Moore K.A."/>
            <person name="Paszkiewicz K."/>
            <person name="Jones T."/>
            <person name="Grant M."/>
            <person name="Ambacheew D."/>
            <person name="Muzemil S."/>
            <person name="Studholme D.J."/>
        </authorList>
    </citation>
    <scope>NUCLEOTIDE SEQUENCE [LARGE SCALE GENOMIC DNA]</scope>
</reference>
<comment type="subcellular location">
    <subcellularLocation>
        <location evidence="1">Nucleus</location>
    </subcellularLocation>
</comment>
<dbReference type="AlphaFoldDB" id="A0A426ZT44"/>
<evidence type="ECO:0000313" key="7">
    <source>
        <dbReference type="EMBL" id="RRT67193.1"/>
    </source>
</evidence>
<name>A0A426ZT44_ENSVE</name>
<dbReference type="EMBL" id="AMZH03005123">
    <property type="protein sequence ID" value="RRT67193.1"/>
    <property type="molecule type" value="Genomic_DNA"/>
</dbReference>
<dbReference type="PROSITE" id="PS51032">
    <property type="entry name" value="AP2_ERF"/>
    <property type="match status" value="1"/>
</dbReference>
<dbReference type="InterPro" id="IPR001471">
    <property type="entry name" value="AP2/ERF_dom"/>
</dbReference>
<keyword evidence="5" id="KW-0539">Nucleus</keyword>
<evidence type="ECO:0000256" key="1">
    <source>
        <dbReference type="ARBA" id="ARBA00004123"/>
    </source>
</evidence>
<dbReference type="GO" id="GO:0003700">
    <property type="term" value="F:DNA-binding transcription factor activity"/>
    <property type="evidence" value="ECO:0007669"/>
    <property type="project" value="InterPro"/>
</dbReference>
<dbReference type="InterPro" id="IPR044808">
    <property type="entry name" value="ERF_plant"/>
</dbReference>
<organism evidence="7 8">
    <name type="scientific">Ensete ventricosum</name>
    <name type="common">Abyssinian banana</name>
    <name type="synonym">Musa ensete</name>
    <dbReference type="NCBI Taxonomy" id="4639"/>
    <lineage>
        <taxon>Eukaryota</taxon>
        <taxon>Viridiplantae</taxon>
        <taxon>Streptophyta</taxon>
        <taxon>Embryophyta</taxon>
        <taxon>Tracheophyta</taxon>
        <taxon>Spermatophyta</taxon>
        <taxon>Magnoliopsida</taxon>
        <taxon>Liliopsida</taxon>
        <taxon>Zingiberales</taxon>
        <taxon>Musaceae</taxon>
        <taxon>Ensete</taxon>
    </lineage>
</organism>
<keyword evidence="2" id="KW-0805">Transcription regulation</keyword>
<evidence type="ECO:0000256" key="2">
    <source>
        <dbReference type="ARBA" id="ARBA00023015"/>
    </source>
</evidence>
<dbReference type="InterPro" id="IPR016177">
    <property type="entry name" value="DNA-bd_dom_sf"/>
</dbReference>
<comment type="caution">
    <text evidence="7">The sequence shown here is derived from an EMBL/GenBank/DDBJ whole genome shotgun (WGS) entry which is preliminary data.</text>
</comment>
<dbReference type="FunFam" id="3.30.730.10:FF:000001">
    <property type="entry name" value="Ethylene-responsive transcription factor 2"/>
    <property type="match status" value="1"/>
</dbReference>
<evidence type="ECO:0000256" key="3">
    <source>
        <dbReference type="ARBA" id="ARBA00023125"/>
    </source>
</evidence>
<sequence length="375" mass="41465">MASVAQRRASNLLSRLLPRSLLSRDRGPLARLTVAAMEVSHPAAPPLPWLFVARSKTTSGSGYSPLNDPSPNWSNRPPKETILLDGCDYEHWLIVMEFSEDPKPSEDEMIGAYVKTLAAVVVESIFQSQKQQLSGKAKMCGGAIISDFIPPRNHNHRRRPHPDHLLSASDLWPESFQDKGDSSLSLSLSLSLAMPIYLSPCFWSKGGALMASYATAAPRKRERKNLYRGIRQRPWGKWAAEIRDPGKGVRVWLGTFTTAEEAARAYDRAARRIRGRKAKVNFPNEVEPEQVPVALVDPKLEGDGDGEVRRLSEELMAYESSMNFFGIPYMEGGAAAAAPEVTDEVVIGNTVFEACNPPVSSGMEMLWSFDDILPN</sequence>
<dbReference type="Pfam" id="PF21864">
    <property type="entry name" value="MORF_dom"/>
    <property type="match status" value="1"/>
</dbReference>
<gene>
    <name evidence="7" type="ORF">B296_00013998</name>
</gene>
<dbReference type="CDD" id="cd00018">
    <property type="entry name" value="AP2"/>
    <property type="match status" value="1"/>
</dbReference>
<evidence type="ECO:0000259" key="6">
    <source>
        <dbReference type="PROSITE" id="PS51032"/>
    </source>
</evidence>
<dbReference type="Gene3D" id="3.30.730.10">
    <property type="entry name" value="AP2/ERF domain"/>
    <property type="match status" value="1"/>
</dbReference>
<dbReference type="PANTHER" id="PTHR31190:SF322">
    <property type="entry name" value="OS07G0674800 PROTEIN"/>
    <property type="match status" value="1"/>
</dbReference>
<dbReference type="InterPro" id="IPR054059">
    <property type="entry name" value="MORF/ORRM1/DAG-like_MORF"/>
</dbReference>
<dbReference type="Pfam" id="PF00847">
    <property type="entry name" value="AP2"/>
    <property type="match status" value="1"/>
</dbReference>
<feature type="domain" description="AP2/ERF" evidence="6">
    <location>
        <begin position="226"/>
        <end position="283"/>
    </location>
</feature>
<dbReference type="PANTHER" id="PTHR31190">
    <property type="entry name" value="DNA-BINDING DOMAIN"/>
    <property type="match status" value="1"/>
</dbReference>
<dbReference type="GO" id="GO:0009873">
    <property type="term" value="P:ethylene-activated signaling pathway"/>
    <property type="evidence" value="ECO:0007669"/>
    <property type="project" value="InterPro"/>
</dbReference>
<accession>A0A426ZT44</accession>